<comment type="caution">
    <text evidence="2">The sequence shown here is derived from an EMBL/GenBank/DDBJ whole genome shotgun (WGS) entry which is preliminary data.</text>
</comment>
<evidence type="ECO:0000256" key="1">
    <source>
        <dbReference type="SAM" id="Phobius"/>
    </source>
</evidence>
<gene>
    <name evidence="2" type="ORF">D1639_02080</name>
</gene>
<accession>A0A7C9JII5</accession>
<reference evidence="2" key="1">
    <citation type="submission" date="2018-08" db="EMBL/GenBank/DDBJ databases">
        <title>Murine metabolic-syndrome-specific gut microbial biobank.</title>
        <authorList>
            <person name="Liu C."/>
        </authorList>
    </citation>
    <scope>NUCLEOTIDE SEQUENCE [LARGE SCALE GENOMIC DNA]</scope>
    <source>
        <strain evidence="2">Z82</strain>
    </source>
</reference>
<dbReference type="AlphaFoldDB" id="A0A7C9JII5"/>
<feature type="transmembrane region" description="Helical" evidence="1">
    <location>
        <begin position="67"/>
        <end position="89"/>
    </location>
</feature>
<sequence length="257" mass="27026">MTGESGFAKEPTGAQAQLLHALVMRDLGCALRNRTVLMTIITVLGFCALMMPQFAGSAEELPFMGAFGYALVPLFSVLEVGGTIMLFAMAEERAHGTYEVMARAGATLPLLVASKLIAGIVLCVVISLVAALFSGMWNANLLEFAAVVAVGSVPFLLLAAGCGLLSRQEMRVNAFSFALVLLCIAPLLSAFVPAAGTVSMACPVAFLAGFGAQALGGSIESLHMSLWPLVANLVAWTVLSALWLRWCIRRAQTQESA</sequence>
<feature type="transmembrane region" description="Helical" evidence="1">
    <location>
        <begin position="110"/>
        <end position="132"/>
    </location>
</feature>
<feature type="transmembrane region" description="Helical" evidence="1">
    <location>
        <begin position="144"/>
        <end position="165"/>
    </location>
</feature>
<protein>
    <submittedName>
        <fullName evidence="2">Uncharacterized protein</fullName>
    </submittedName>
</protein>
<evidence type="ECO:0000313" key="2">
    <source>
        <dbReference type="EMBL" id="NBI33842.1"/>
    </source>
</evidence>
<keyword evidence="1" id="KW-1133">Transmembrane helix</keyword>
<keyword evidence="1" id="KW-0812">Transmembrane</keyword>
<keyword evidence="1" id="KW-0472">Membrane</keyword>
<feature type="transmembrane region" description="Helical" evidence="1">
    <location>
        <begin position="177"/>
        <end position="206"/>
    </location>
</feature>
<dbReference type="EMBL" id="QWKH01000007">
    <property type="protein sequence ID" value="NBI33842.1"/>
    <property type="molecule type" value="Genomic_DNA"/>
</dbReference>
<organism evidence="2">
    <name type="scientific">Muribaculaceae bacterium Z82</name>
    <dbReference type="NCBI Taxonomy" id="2304548"/>
    <lineage>
        <taxon>Bacteria</taxon>
        <taxon>Pseudomonadati</taxon>
        <taxon>Bacteroidota</taxon>
        <taxon>Bacteroidia</taxon>
        <taxon>Bacteroidales</taxon>
        <taxon>Muribaculaceae</taxon>
    </lineage>
</organism>
<proteinExistence type="predicted"/>
<feature type="transmembrane region" description="Helical" evidence="1">
    <location>
        <begin position="35"/>
        <end position="55"/>
    </location>
</feature>
<name>A0A7C9JII5_9BACT</name>
<feature type="transmembrane region" description="Helical" evidence="1">
    <location>
        <begin position="226"/>
        <end position="244"/>
    </location>
</feature>